<feature type="transmembrane region" description="Helical" evidence="2">
    <location>
        <begin position="124"/>
        <end position="145"/>
    </location>
</feature>
<feature type="region of interest" description="Disordered" evidence="1">
    <location>
        <begin position="152"/>
        <end position="175"/>
    </location>
</feature>
<evidence type="ECO:0000313" key="5">
    <source>
        <dbReference type="Proteomes" id="UP000523079"/>
    </source>
</evidence>
<dbReference type="Pfam" id="PF12158">
    <property type="entry name" value="DUF3592"/>
    <property type="match status" value="1"/>
</dbReference>
<sequence length="175" mass="18975">MKWFRFPRVLGVVAVVYLLAVAVLFARLSMENRSFLANADSTQGTVVALVPRTFSGGERGPGLHRNRGVPLAPEIRFTVNGQSYTYTPVNGRYKPNVRIGDQVTILYSPDDPASTARLAGEGRVVIPVITIGFALLAVALVVVLVRTRKLGAPPPAQQQHQAGRRPPQPELPRAS</sequence>
<feature type="compositionally biased region" description="Pro residues" evidence="1">
    <location>
        <begin position="166"/>
        <end position="175"/>
    </location>
</feature>
<keyword evidence="2" id="KW-0812">Transmembrane</keyword>
<proteinExistence type="predicted"/>
<evidence type="ECO:0000256" key="1">
    <source>
        <dbReference type="SAM" id="MobiDB-lite"/>
    </source>
</evidence>
<organism evidence="4 5">
    <name type="scientific">Microlunatus kandeliicorticis</name>
    <dbReference type="NCBI Taxonomy" id="1759536"/>
    <lineage>
        <taxon>Bacteria</taxon>
        <taxon>Bacillati</taxon>
        <taxon>Actinomycetota</taxon>
        <taxon>Actinomycetes</taxon>
        <taxon>Propionibacteriales</taxon>
        <taxon>Propionibacteriaceae</taxon>
        <taxon>Microlunatus</taxon>
    </lineage>
</organism>
<feature type="transmembrane region" description="Helical" evidence="2">
    <location>
        <begin position="6"/>
        <end position="26"/>
    </location>
</feature>
<protein>
    <recommendedName>
        <fullName evidence="3">DUF3592 domain-containing protein</fullName>
    </recommendedName>
</protein>
<name>A0A7W3P556_9ACTN</name>
<reference evidence="4 5" key="1">
    <citation type="submission" date="2020-07" db="EMBL/GenBank/DDBJ databases">
        <title>Sequencing the genomes of 1000 actinobacteria strains.</title>
        <authorList>
            <person name="Klenk H.-P."/>
        </authorList>
    </citation>
    <scope>NUCLEOTIDE SEQUENCE [LARGE SCALE GENOMIC DNA]</scope>
    <source>
        <strain evidence="4 5">DSM 100723</strain>
    </source>
</reference>
<dbReference type="Proteomes" id="UP000523079">
    <property type="component" value="Unassembled WGS sequence"/>
</dbReference>
<keyword evidence="2" id="KW-0472">Membrane</keyword>
<evidence type="ECO:0000256" key="2">
    <source>
        <dbReference type="SAM" id="Phobius"/>
    </source>
</evidence>
<evidence type="ECO:0000259" key="3">
    <source>
        <dbReference type="Pfam" id="PF12158"/>
    </source>
</evidence>
<keyword evidence="2" id="KW-1133">Transmembrane helix</keyword>
<evidence type="ECO:0000313" key="4">
    <source>
        <dbReference type="EMBL" id="MBA8793603.1"/>
    </source>
</evidence>
<dbReference type="EMBL" id="JACGWT010000002">
    <property type="protein sequence ID" value="MBA8793603.1"/>
    <property type="molecule type" value="Genomic_DNA"/>
</dbReference>
<dbReference type="AlphaFoldDB" id="A0A7W3P556"/>
<comment type="caution">
    <text evidence="4">The sequence shown here is derived from an EMBL/GenBank/DDBJ whole genome shotgun (WGS) entry which is preliminary data.</text>
</comment>
<feature type="domain" description="DUF3592" evidence="3">
    <location>
        <begin position="42"/>
        <end position="115"/>
    </location>
</feature>
<keyword evidence="5" id="KW-1185">Reference proteome</keyword>
<gene>
    <name evidence="4" type="ORF">FHX74_001208</name>
</gene>
<dbReference type="InterPro" id="IPR021994">
    <property type="entry name" value="DUF3592"/>
</dbReference>
<dbReference type="RefSeq" id="WP_182559201.1">
    <property type="nucleotide sequence ID" value="NZ_JACGWT010000002.1"/>
</dbReference>
<accession>A0A7W3P556</accession>